<accession>A0A9D4RB21</accession>
<dbReference type="InterPro" id="IPR004875">
    <property type="entry name" value="DDE_SF_endonuclease_dom"/>
</dbReference>
<dbReference type="EMBL" id="JAIWYP010000002">
    <property type="protein sequence ID" value="KAH3861811.1"/>
    <property type="molecule type" value="Genomic_DNA"/>
</dbReference>
<dbReference type="Pfam" id="PF03184">
    <property type="entry name" value="DDE_1"/>
    <property type="match status" value="1"/>
</dbReference>
<dbReference type="Proteomes" id="UP000828390">
    <property type="component" value="Unassembled WGS sequence"/>
</dbReference>
<keyword evidence="3" id="KW-1185">Reference proteome</keyword>
<reference evidence="2" key="2">
    <citation type="submission" date="2020-11" db="EMBL/GenBank/DDBJ databases">
        <authorList>
            <person name="McCartney M.A."/>
            <person name="Auch B."/>
            <person name="Kono T."/>
            <person name="Mallez S."/>
            <person name="Becker A."/>
            <person name="Gohl D.M."/>
            <person name="Silverstein K.A.T."/>
            <person name="Koren S."/>
            <person name="Bechman K.B."/>
            <person name="Herman A."/>
            <person name="Abrahante J.E."/>
            <person name="Garbe J."/>
        </authorList>
    </citation>
    <scope>NUCLEOTIDE SEQUENCE</scope>
    <source>
        <strain evidence="2">Duluth1</strain>
        <tissue evidence="2">Whole animal</tissue>
    </source>
</reference>
<evidence type="ECO:0000313" key="3">
    <source>
        <dbReference type="Proteomes" id="UP000828390"/>
    </source>
</evidence>
<feature type="domain" description="DDE-1" evidence="1">
    <location>
        <begin position="1"/>
        <end position="56"/>
    </location>
</feature>
<reference evidence="2" key="1">
    <citation type="journal article" date="2019" name="bioRxiv">
        <title>The Genome of the Zebra Mussel, Dreissena polymorpha: A Resource for Invasive Species Research.</title>
        <authorList>
            <person name="McCartney M.A."/>
            <person name="Auch B."/>
            <person name="Kono T."/>
            <person name="Mallez S."/>
            <person name="Zhang Y."/>
            <person name="Obille A."/>
            <person name="Becker A."/>
            <person name="Abrahante J.E."/>
            <person name="Garbe J."/>
            <person name="Badalamenti J.P."/>
            <person name="Herman A."/>
            <person name="Mangelson H."/>
            <person name="Liachko I."/>
            <person name="Sullivan S."/>
            <person name="Sone E.D."/>
            <person name="Koren S."/>
            <person name="Silverstein K.A.T."/>
            <person name="Beckman K.B."/>
            <person name="Gohl D.M."/>
        </authorList>
    </citation>
    <scope>NUCLEOTIDE SEQUENCE</scope>
    <source>
        <strain evidence="2">Duluth1</strain>
        <tissue evidence="2">Whole animal</tissue>
    </source>
</reference>
<gene>
    <name evidence="2" type="ORF">DPMN_024762</name>
</gene>
<protein>
    <recommendedName>
        <fullName evidence="1">DDE-1 domain-containing protein</fullName>
    </recommendedName>
</protein>
<organism evidence="2 3">
    <name type="scientific">Dreissena polymorpha</name>
    <name type="common">Zebra mussel</name>
    <name type="synonym">Mytilus polymorpha</name>
    <dbReference type="NCBI Taxonomy" id="45954"/>
    <lineage>
        <taxon>Eukaryota</taxon>
        <taxon>Metazoa</taxon>
        <taxon>Spiralia</taxon>
        <taxon>Lophotrochozoa</taxon>
        <taxon>Mollusca</taxon>
        <taxon>Bivalvia</taxon>
        <taxon>Autobranchia</taxon>
        <taxon>Heteroconchia</taxon>
        <taxon>Euheterodonta</taxon>
        <taxon>Imparidentia</taxon>
        <taxon>Neoheterodontei</taxon>
        <taxon>Myida</taxon>
        <taxon>Dreissenoidea</taxon>
        <taxon>Dreissenidae</taxon>
        <taxon>Dreissena</taxon>
    </lineage>
</organism>
<sequence length="58" mass="6762">MTSSIYENWFHQHFVPAVLRHLHQQQLLPKALLLLDNCGAQPKVLCSKYKKMVISFLP</sequence>
<proteinExistence type="predicted"/>
<evidence type="ECO:0000313" key="2">
    <source>
        <dbReference type="EMBL" id="KAH3861811.1"/>
    </source>
</evidence>
<comment type="caution">
    <text evidence="2">The sequence shown here is derived from an EMBL/GenBank/DDBJ whole genome shotgun (WGS) entry which is preliminary data.</text>
</comment>
<evidence type="ECO:0000259" key="1">
    <source>
        <dbReference type="Pfam" id="PF03184"/>
    </source>
</evidence>
<dbReference type="AlphaFoldDB" id="A0A9D4RB21"/>
<name>A0A9D4RB21_DREPO</name>
<dbReference type="GO" id="GO:0003676">
    <property type="term" value="F:nucleic acid binding"/>
    <property type="evidence" value="ECO:0007669"/>
    <property type="project" value="InterPro"/>
</dbReference>